<organism evidence="2 3">
    <name type="scientific">Lentinula lateritia</name>
    <dbReference type="NCBI Taxonomy" id="40482"/>
    <lineage>
        <taxon>Eukaryota</taxon>
        <taxon>Fungi</taxon>
        <taxon>Dikarya</taxon>
        <taxon>Basidiomycota</taxon>
        <taxon>Agaricomycotina</taxon>
        <taxon>Agaricomycetes</taxon>
        <taxon>Agaricomycetidae</taxon>
        <taxon>Agaricales</taxon>
        <taxon>Marasmiineae</taxon>
        <taxon>Omphalotaceae</taxon>
        <taxon>Lentinula</taxon>
    </lineage>
</organism>
<dbReference type="Proteomes" id="UP001150238">
    <property type="component" value="Unassembled WGS sequence"/>
</dbReference>
<proteinExistence type="predicted"/>
<evidence type="ECO:0000313" key="3">
    <source>
        <dbReference type="Proteomes" id="UP001150238"/>
    </source>
</evidence>
<evidence type="ECO:0000313" key="2">
    <source>
        <dbReference type="EMBL" id="KAJ4492785.1"/>
    </source>
</evidence>
<name>A0A9W9E020_9AGAR</name>
<evidence type="ECO:0000256" key="1">
    <source>
        <dbReference type="SAM" id="MobiDB-lite"/>
    </source>
</evidence>
<reference evidence="2" key="2">
    <citation type="journal article" date="2023" name="Proc. Natl. Acad. Sci. U.S.A.">
        <title>A global phylogenomic analysis of the shiitake genus Lentinula.</title>
        <authorList>
            <person name="Sierra-Patev S."/>
            <person name="Min B."/>
            <person name="Naranjo-Ortiz M."/>
            <person name="Looney B."/>
            <person name="Konkel Z."/>
            <person name="Slot J.C."/>
            <person name="Sakamoto Y."/>
            <person name="Steenwyk J.L."/>
            <person name="Rokas A."/>
            <person name="Carro J."/>
            <person name="Camarero S."/>
            <person name="Ferreira P."/>
            <person name="Molpeceres G."/>
            <person name="Ruiz-Duenas F.J."/>
            <person name="Serrano A."/>
            <person name="Henrissat B."/>
            <person name="Drula E."/>
            <person name="Hughes K.W."/>
            <person name="Mata J.L."/>
            <person name="Ishikawa N.K."/>
            <person name="Vargas-Isla R."/>
            <person name="Ushijima S."/>
            <person name="Smith C.A."/>
            <person name="Donoghue J."/>
            <person name="Ahrendt S."/>
            <person name="Andreopoulos W."/>
            <person name="He G."/>
            <person name="LaButti K."/>
            <person name="Lipzen A."/>
            <person name="Ng V."/>
            <person name="Riley R."/>
            <person name="Sandor L."/>
            <person name="Barry K."/>
            <person name="Martinez A.T."/>
            <person name="Xiao Y."/>
            <person name="Gibbons J.G."/>
            <person name="Terashima K."/>
            <person name="Grigoriev I.V."/>
            <person name="Hibbett D."/>
        </authorList>
    </citation>
    <scope>NUCLEOTIDE SEQUENCE</scope>
    <source>
        <strain evidence="2">Sp2 HRB7682 ss15</strain>
    </source>
</reference>
<feature type="region of interest" description="Disordered" evidence="1">
    <location>
        <begin position="1"/>
        <end position="21"/>
    </location>
</feature>
<dbReference type="AlphaFoldDB" id="A0A9W9E020"/>
<dbReference type="EMBL" id="JANVFS010000004">
    <property type="protein sequence ID" value="KAJ4492785.1"/>
    <property type="molecule type" value="Genomic_DNA"/>
</dbReference>
<sequence>MSHRRTFSENSPPRKRHKELPLSLETQLTVTVDGYVSDGGFDGDLSSPIHYHRELESQNDATEGSQVEVKNAEQSVMDSIHSDDISSQLPTTSQIEFTTSQQSLLNWVHSLSQAQANQEAIYREAQLKWLNNGNPGCDEYDKSSNNPCHSSMPPHSDIYVPRRSSSSFNNLGPQAPFDAKDIMLAWYQQRLDSLEGELAIHRAHLALWHRLVGTMAERANGIGAALTDAIIWGVDEIEMPPLPPEYIAFRETL</sequence>
<accession>A0A9W9E020</accession>
<reference evidence="2" key="1">
    <citation type="submission" date="2022-08" db="EMBL/GenBank/DDBJ databases">
        <authorList>
            <consortium name="DOE Joint Genome Institute"/>
            <person name="Min B."/>
            <person name="Riley R."/>
            <person name="Sierra-Patev S."/>
            <person name="Naranjo-Ortiz M."/>
            <person name="Looney B."/>
            <person name="Konkel Z."/>
            <person name="Slot J.C."/>
            <person name="Sakamoto Y."/>
            <person name="Steenwyk J.L."/>
            <person name="Rokas A."/>
            <person name="Carro J."/>
            <person name="Camarero S."/>
            <person name="Ferreira P."/>
            <person name="Molpeceres G."/>
            <person name="Ruiz-Duenas F.J."/>
            <person name="Serrano A."/>
            <person name="Henrissat B."/>
            <person name="Drula E."/>
            <person name="Hughes K.W."/>
            <person name="Mata J.L."/>
            <person name="Ishikawa N.K."/>
            <person name="Vargas-Isla R."/>
            <person name="Ushijima S."/>
            <person name="Smith C.A."/>
            <person name="Ahrendt S."/>
            <person name="Andreopoulos W."/>
            <person name="He G."/>
            <person name="Labutti K."/>
            <person name="Lipzen A."/>
            <person name="Ng V."/>
            <person name="Sandor L."/>
            <person name="Barry K."/>
            <person name="Martinez A.T."/>
            <person name="Xiao Y."/>
            <person name="Gibbons J.G."/>
            <person name="Terashima K."/>
            <person name="Hibbett D.S."/>
            <person name="Grigoriev I.V."/>
        </authorList>
    </citation>
    <scope>NUCLEOTIDE SEQUENCE</scope>
    <source>
        <strain evidence="2">Sp2 HRB7682 ss15</strain>
    </source>
</reference>
<protein>
    <submittedName>
        <fullName evidence="2">Uncharacterized protein</fullName>
    </submittedName>
</protein>
<comment type="caution">
    <text evidence="2">The sequence shown here is derived from an EMBL/GenBank/DDBJ whole genome shotgun (WGS) entry which is preliminary data.</text>
</comment>
<gene>
    <name evidence="2" type="ORF">C8J55DRAFT_501356</name>
</gene>